<dbReference type="AlphaFoldDB" id="A0A0A8XVV7"/>
<reference evidence="1" key="1">
    <citation type="submission" date="2014-09" db="EMBL/GenBank/DDBJ databases">
        <authorList>
            <person name="Magalhaes I.L.F."/>
            <person name="Oliveira U."/>
            <person name="Santos F.R."/>
            <person name="Vidigal T.H.D.A."/>
            <person name="Brescovit A.D."/>
            <person name="Santos A.J."/>
        </authorList>
    </citation>
    <scope>NUCLEOTIDE SEQUENCE</scope>
    <source>
        <tissue evidence="1">Shoot tissue taken approximately 20 cm above the soil surface</tissue>
    </source>
</reference>
<organism evidence="1">
    <name type="scientific">Arundo donax</name>
    <name type="common">Giant reed</name>
    <name type="synonym">Donax arundinaceus</name>
    <dbReference type="NCBI Taxonomy" id="35708"/>
    <lineage>
        <taxon>Eukaryota</taxon>
        <taxon>Viridiplantae</taxon>
        <taxon>Streptophyta</taxon>
        <taxon>Embryophyta</taxon>
        <taxon>Tracheophyta</taxon>
        <taxon>Spermatophyta</taxon>
        <taxon>Magnoliopsida</taxon>
        <taxon>Liliopsida</taxon>
        <taxon>Poales</taxon>
        <taxon>Poaceae</taxon>
        <taxon>PACMAD clade</taxon>
        <taxon>Arundinoideae</taxon>
        <taxon>Arundineae</taxon>
        <taxon>Arundo</taxon>
    </lineage>
</organism>
<name>A0A0A8XVV7_ARUDO</name>
<reference evidence="1" key="2">
    <citation type="journal article" date="2015" name="Data Brief">
        <title>Shoot transcriptome of the giant reed, Arundo donax.</title>
        <authorList>
            <person name="Barrero R.A."/>
            <person name="Guerrero F.D."/>
            <person name="Moolhuijzen P."/>
            <person name="Goolsby J.A."/>
            <person name="Tidwell J."/>
            <person name="Bellgard S.E."/>
            <person name="Bellgard M.I."/>
        </authorList>
    </citation>
    <scope>NUCLEOTIDE SEQUENCE</scope>
    <source>
        <tissue evidence="1">Shoot tissue taken approximately 20 cm above the soil surface</tissue>
    </source>
</reference>
<dbReference type="EMBL" id="GBRH01279894">
    <property type="protein sequence ID" value="JAD18001.1"/>
    <property type="molecule type" value="Transcribed_RNA"/>
</dbReference>
<accession>A0A0A8XVV7</accession>
<sequence length="24" mass="2845">MVRDLHLCPFLSRCHQVITMLNSM</sequence>
<protein>
    <submittedName>
        <fullName evidence="1">Uncharacterized protein</fullName>
    </submittedName>
</protein>
<proteinExistence type="predicted"/>
<evidence type="ECO:0000313" key="1">
    <source>
        <dbReference type="EMBL" id="JAD18001.1"/>
    </source>
</evidence>